<reference evidence="1" key="1">
    <citation type="submission" date="2022-03" db="EMBL/GenBank/DDBJ databases">
        <authorList>
            <person name="Alioto T."/>
            <person name="Alioto T."/>
            <person name="Gomez Garrido J."/>
        </authorList>
    </citation>
    <scope>NUCLEOTIDE SEQUENCE</scope>
</reference>
<evidence type="ECO:0000313" key="1">
    <source>
        <dbReference type="EMBL" id="CAH2316654.1"/>
    </source>
</evidence>
<gene>
    <name evidence="1" type="ORF">PECUL_23A055724</name>
</gene>
<name>A0AAD1T4R6_PELCU</name>
<dbReference type="Proteomes" id="UP001295444">
    <property type="component" value="Chromosome 09"/>
</dbReference>
<evidence type="ECO:0000313" key="2">
    <source>
        <dbReference type="Proteomes" id="UP001295444"/>
    </source>
</evidence>
<protein>
    <submittedName>
        <fullName evidence="1">Uncharacterized protein</fullName>
    </submittedName>
</protein>
<dbReference type="AlphaFoldDB" id="A0AAD1T4R6"/>
<keyword evidence="2" id="KW-1185">Reference proteome</keyword>
<proteinExistence type="predicted"/>
<accession>A0AAD1T4R6</accession>
<organism evidence="1 2">
    <name type="scientific">Pelobates cultripes</name>
    <name type="common">Western spadefoot toad</name>
    <dbReference type="NCBI Taxonomy" id="61616"/>
    <lineage>
        <taxon>Eukaryota</taxon>
        <taxon>Metazoa</taxon>
        <taxon>Chordata</taxon>
        <taxon>Craniata</taxon>
        <taxon>Vertebrata</taxon>
        <taxon>Euteleostomi</taxon>
        <taxon>Amphibia</taxon>
        <taxon>Batrachia</taxon>
        <taxon>Anura</taxon>
        <taxon>Pelobatoidea</taxon>
        <taxon>Pelobatidae</taxon>
        <taxon>Pelobates</taxon>
    </lineage>
</organism>
<dbReference type="EMBL" id="OW240920">
    <property type="protein sequence ID" value="CAH2316654.1"/>
    <property type="molecule type" value="Genomic_DNA"/>
</dbReference>
<sequence>MSFGVIPSPGYSLYRVTGPIQGALTGSRLLREVWAPLDVTGIGERYIGVDVTGIGERYIGVDVTGIGERYIGVDVTGIGERYIGVDVTGIGERYIGVDVTGIGERYIGVDVTGIGERYIGVDVTGIGERYIGVDVTGIGERYIGVDVTGIGERYIGVTCSVCASPSLLPAPCCRLPISLSQSSQSVSLSLSLRKPLSLCFPIGSGFHSFPKMAAALARGFPARSQRAELREGPCCARLTPRPLYQLPPPPPSFHRSLNQSGACALPAAAAGRGTSASAGHVTPTWRR</sequence>